<name>A0A8J4TPR4_CLAMG</name>
<evidence type="ECO:0000256" key="1">
    <source>
        <dbReference type="SAM" id="Phobius"/>
    </source>
</evidence>
<feature type="non-terminal residue" evidence="2">
    <location>
        <position position="1"/>
    </location>
</feature>
<keyword evidence="3" id="KW-1185">Reference proteome</keyword>
<keyword evidence="1" id="KW-0812">Transmembrane</keyword>
<sequence length="91" mass="9594">SLFVLLLSVTGGCVLLAGLMIVCLCRFIKKQAAARCRMDVSRGDQGAMMSMDSENTFATDTTVTYSVISSVPLTSLSFDSGGSDKDSKQTG</sequence>
<dbReference type="OrthoDB" id="8938325at2759"/>
<feature type="non-terminal residue" evidence="2">
    <location>
        <position position="91"/>
    </location>
</feature>
<evidence type="ECO:0000313" key="2">
    <source>
        <dbReference type="EMBL" id="KAF5899155.1"/>
    </source>
</evidence>
<comment type="caution">
    <text evidence="2">The sequence shown here is derived from an EMBL/GenBank/DDBJ whole genome shotgun (WGS) entry which is preliminary data.</text>
</comment>
<accession>A0A8J4TPR4</accession>
<dbReference type="AlphaFoldDB" id="A0A8J4TPR4"/>
<feature type="transmembrane region" description="Helical" evidence="1">
    <location>
        <begin position="6"/>
        <end position="28"/>
    </location>
</feature>
<dbReference type="Proteomes" id="UP000727407">
    <property type="component" value="Unassembled WGS sequence"/>
</dbReference>
<dbReference type="EMBL" id="QNUK01000176">
    <property type="protein sequence ID" value="KAF5899155.1"/>
    <property type="molecule type" value="Genomic_DNA"/>
</dbReference>
<organism evidence="2 3">
    <name type="scientific">Clarias magur</name>
    <name type="common">Asian catfish</name>
    <name type="synonym">Macropteronotus magur</name>
    <dbReference type="NCBI Taxonomy" id="1594786"/>
    <lineage>
        <taxon>Eukaryota</taxon>
        <taxon>Metazoa</taxon>
        <taxon>Chordata</taxon>
        <taxon>Craniata</taxon>
        <taxon>Vertebrata</taxon>
        <taxon>Euteleostomi</taxon>
        <taxon>Actinopterygii</taxon>
        <taxon>Neopterygii</taxon>
        <taxon>Teleostei</taxon>
        <taxon>Ostariophysi</taxon>
        <taxon>Siluriformes</taxon>
        <taxon>Clariidae</taxon>
        <taxon>Clarias</taxon>
    </lineage>
</organism>
<reference evidence="2" key="1">
    <citation type="submission" date="2020-07" db="EMBL/GenBank/DDBJ databases">
        <title>Clarias magur genome sequencing, assembly and annotation.</title>
        <authorList>
            <person name="Kushwaha B."/>
            <person name="Kumar R."/>
            <person name="Das P."/>
            <person name="Joshi C.G."/>
            <person name="Kumar D."/>
            <person name="Nagpure N.S."/>
            <person name="Pandey M."/>
            <person name="Agarwal S."/>
            <person name="Srivastava S."/>
            <person name="Singh M."/>
            <person name="Sahoo L."/>
            <person name="Jayasankar P."/>
            <person name="Meher P.K."/>
            <person name="Koringa P.G."/>
            <person name="Iquebal M.A."/>
            <person name="Das S.P."/>
            <person name="Bit A."/>
            <person name="Patnaik S."/>
            <person name="Patel N."/>
            <person name="Shah T.M."/>
            <person name="Hinsu A."/>
            <person name="Jena J.K."/>
        </authorList>
    </citation>
    <scope>NUCLEOTIDE SEQUENCE</scope>
    <source>
        <strain evidence="2">CIFAMagur01</strain>
        <tissue evidence="2">Testis</tissue>
    </source>
</reference>
<protein>
    <submittedName>
        <fullName evidence="2">Uncharacterized protein</fullName>
    </submittedName>
</protein>
<gene>
    <name evidence="2" type="ORF">DAT39_011154</name>
</gene>
<proteinExistence type="predicted"/>
<keyword evidence="1" id="KW-0472">Membrane</keyword>
<evidence type="ECO:0000313" key="3">
    <source>
        <dbReference type="Proteomes" id="UP000727407"/>
    </source>
</evidence>
<keyword evidence="1" id="KW-1133">Transmembrane helix</keyword>